<feature type="region of interest" description="Disordered" evidence="1">
    <location>
        <begin position="1"/>
        <end position="53"/>
    </location>
</feature>
<organism evidence="3 4">
    <name type="scientific">Absidia repens</name>
    <dbReference type="NCBI Taxonomy" id="90262"/>
    <lineage>
        <taxon>Eukaryota</taxon>
        <taxon>Fungi</taxon>
        <taxon>Fungi incertae sedis</taxon>
        <taxon>Mucoromycota</taxon>
        <taxon>Mucoromycotina</taxon>
        <taxon>Mucoromycetes</taxon>
        <taxon>Mucorales</taxon>
        <taxon>Cunninghamellaceae</taxon>
        <taxon>Absidia</taxon>
    </lineage>
</organism>
<evidence type="ECO:0000313" key="4">
    <source>
        <dbReference type="Proteomes" id="UP000193560"/>
    </source>
</evidence>
<accession>A0A1X2I8A8</accession>
<dbReference type="AlphaFoldDB" id="A0A1X2I8A8"/>
<feature type="compositionally biased region" description="Basic and acidic residues" evidence="1">
    <location>
        <begin position="9"/>
        <end position="24"/>
    </location>
</feature>
<dbReference type="Proteomes" id="UP000193560">
    <property type="component" value="Unassembled WGS sequence"/>
</dbReference>
<keyword evidence="2" id="KW-0472">Membrane</keyword>
<proteinExistence type="predicted"/>
<gene>
    <name evidence="3" type="ORF">BCR42DRAFT_421278</name>
</gene>
<keyword evidence="2" id="KW-0812">Transmembrane</keyword>
<protein>
    <submittedName>
        <fullName evidence="3">Uncharacterized protein</fullName>
    </submittedName>
</protein>
<evidence type="ECO:0000256" key="2">
    <source>
        <dbReference type="SAM" id="Phobius"/>
    </source>
</evidence>
<name>A0A1X2I8A8_9FUNG</name>
<evidence type="ECO:0000256" key="1">
    <source>
        <dbReference type="SAM" id="MobiDB-lite"/>
    </source>
</evidence>
<feature type="compositionally biased region" description="Polar residues" evidence="1">
    <location>
        <begin position="25"/>
        <end position="44"/>
    </location>
</feature>
<feature type="transmembrane region" description="Helical" evidence="2">
    <location>
        <begin position="81"/>
        <end position="104"/>
    </location>
</feature>
<keyword evidence="2" id="KW-1133">Transmembrane helix</keyword>
<reference evidence="3 4" key="1">
    <citation type="submission" date="2016-07" db="EMBL/GenBank/DDBJ databases">
        <title>Pervasive Adenine N6-methylation of Active Genes in Fungi.</title>
        <authorList>
            <consortium name="DOE Joint Genome Institute"/>
            <person name="Mondo S.J."/>
            <person name="Dannebaum R.O."/>
            <person name="Kuo R.C."/>
            <person name="Labutti K."/>
            <person name="Haridas S."/>
            <person name="Kuo A."/>
            <person name="Salamov A."/>
            <person name="Ahrendt S.R."/>
            <person name="Lipzen A."/>
            <person name="Sullivan W."/>
            <person name="Andreopoulos W.B."/>
            <person name="Clum A."/>
            <person name="Lindquist E."/>
            <person name="Daum C."/>
            <person name="Ramamoorthy G.K."/>
            <person name="Gryganskyi A."/>
            <person name="Culley D."/>
            <person name="Magnuson J.K."/>
            <person name="James T.Y."/>
            <person name="O'Malley M.A."/>
            <person name="Stajich J.E."/>
            <person name="Spatafora J.W."/>
            <person name="Visel A."/>
            <person name="Grigoriev I.V."/>
        </authorList>
    </citation>
    <scope>NUCLEOTIDE SEQUENCE [LARGE SCALE GENOMIC DNA]</scope>
    <source>
        <strain evidence="3 4">NRRL 1336</strain>
    </source>
</reference>
<keyword evidence="4" id="KW-1185">Reference proteome</keyword>
<sequence>MKSLSTDSYTKDTREEEQIIDKKQPSTSEPLSTGVDSTGSSVDQKSLPPPPPVLFVTPPSKTMAEILPEKKRKSIRRRRCLLGWLCVIFTVLLAALFIFVIYGIPASHCCSCLIAYDKCDNLANSTTAHNTCLDGFNTCSASSIYIFFSCSDRLYNRNMSCWIQYFND</sequence>
<comment type="caution">
    <text evidence="3">The sequence shown here is derived from an EMBL/GenBank/DDBJ whole genome shotgun (WGS) entry which is preliminary data.</text>
</comment>
<evidence type="ECO:0000313" key="3">
    <source>
        <dbReference type="EMBL" id="ORZ11527.1"/>
    </source>
</evidence>
<dbReference type="EMBL" id="MCGE01000021">
    <property type="protein sequence ID" value="ORZ11527.1"/>
    <property type="molecule type" value="Genomic_DNA"/>
</dbReference>